<gene>
    <name evidence="3" type="ORF">MEDL_16224</name>
</gene>
<comment type="caution">
    <text evidence="3">The sequence shown here is derived from an EMBL/GenBank/DDBJ whole genome shotgun (WGS) entry which is preliminary data.</text>
</comment>
<evidence type="ECO:0000256" key="1">
    <source>
        <dbReference type="SAM" id="Coils"/>
    </source>
</evidence>
<organism evidence="3 4">
    <name type="scientific">Mytilus edulis</name>
    <name type="common">Blue mussel</name>
    <dbReference type="NCBI Taxonomy" id="6550"/>
    <lineage>
        <taxon>Eukaryota</taxon>
        <taxon>Metazoa</taxon>
        <taxon>Spiralia</taxon>
        <taxon>Lophotrochozoa</taxon>
        <taxon>Mollusca</taxon>
        <taxon>Bivalvia</taxon>
        <taxon>Autobranchia</taxon>
        <taxon>Pteriomorphia</taxon>
        <taxon>Mytilida</taxon>
        <taxon>Mytiloidea</taxon>
        <taxon>Mytilidae</taxon>
        <taxon>Mytilinae</taxon>
        <taxon>Mytilus</taxon>
    </lineage>
</organism>
<proteinExistence type="predicted"/>
<keyword evidence="2" id="KW-1133">Transmembrane helix</keyword>
<dbReference type="EMBL" id="CAJPWZ010000859">
    <property type="protein sequence ID" value="CAG2201619.1"/>
    <property type="molecule type" value="Genomic_DNA"/>
</dbReference>
<protein>
    <submittedName>
        <fullName evidence="3">Uncharacterized protein</fullName>
    </submittedName>
</protein>
<dbReference type="Proteomes" id="UP000683360">
    <property type="component" value="Unassembled WGS sequence"/>
</dbReference>
<feature type="transmembrane region" description="Helical" evidence="2">
    <location>
        <begin position="6"/>
        <end position="24"/>
    </location>
</feature>
<evidence type="ECO:0000313" key="4">
    <source>
        <dbReference type="Proteomes" id="UP000683360"/>
    </source>
</evidence>
<reference evidence="3" key="1">
    <citation type="submission" date="2021-03" db="EMBL/GenBank/DDBJ databases">
        <authorList>
            <person name="Bekaert M."/>
        </authorList>
    </citation>
    <scope>NUCLEOTIDE SEQUENCE</scope>
</reference>
<keyword evidence="4" id="KW-1185">Reference proteome</keyword>
<name>A0A8S3R3F3_MYTED</name>
<dbReference type="AlphaFoldDB" id="A0A8S3R3F3"/>
<sequence>MKDMSYVLLFINAIVVVLMAMYVYQNERRMRELSTEKELIQDQELSTLEKEVNVLKLEKKKIEIRKAIQEEKDYISKLQVSEQAADKTPLKVLLPKRYDGTLTYNYDEMAQSYCASLSSGWVFALRRDCARGADTCNNICASAKNLILASVSNQRTRVSCFDAYRVDNPSTAQPDSNTVFLRTHGYGSGGCTWEANHCGPNYCCCKAF</sequence>
<keyword evidence="1" id="KW-0175">Coiled coil</keyword>
<dbReference type="OrthoDB" id="9998510at2759"/>
<keyword evidence="2" id="KW-0812">Transmembrane</keyword>
<accession>A0A8S3R3F3</accession>
<evidence type="ECO:0000256" key="2">
    <source>
        <dbReference type="SAM" id="Phobius"/>
    </source>
</evidence>
<feature type="coiled-coil region" evidence="1">
    <location>
        <begin position="45"/>
        <end position="72"/>
    </location>
</feature>
<evidence type="ECO:0000313" key="3">
    <source>
        <dbReference type="EMBL" id="CAG2201619.1"/>
    </source>
</evidence>
<keyword evidence="2" id="KW-0472">Membrane</keyword>